<feature type="compositionally biased region" description="Polar residues" evidence="1">
    <location>
        <begin position="592"/>
        <end position="603"/>
    </location>
</feature>
<feature type="region of interest" description="Disordered" evidence="1">
    <location>
        <begin position="1"/>
        <end position="144"/>
    </location>
</feature>
<gene>
    <name evidence="2" type="ORF">HJC23_001244</name>
</gene>
<feature type="compositionally biased region" description="Basic and acidic residues" evidence="1">
    <location>
        <begin position="268"/>
        <end position="284"/>
    </location>
</feature>
<proteinExistence type="predicted"/>
<evidence type="ECO:0000313" key="3">
    <source>
        <dbReference type="Proteomes" id="UP001516023"/>
    </source>
</evidence>
<dbReference type="AlphaFoldDB" id="A0ABD3NU44"/>
<feature type="compositionally biased region" description="Basic and acidic residues" evidence="1">
    <location>
        <begin position="401"/>
        <end position="410"/>
    </location>
</feature>
<feature type="compositionally biased region" description="Polar residues" evidence="1">
    <location>
        <begin position="559"/>
        <end position="572"/>
    </location>
</feature>
<feature type="compositionally biased region" description="Pro residues" evidence="1">
    <location>
        <begin position="74"/>
        <end position="83"/>
    </location>
</feature>
<feature type="compositionally biased region" description="Basic and acidic residues" evidence="1">
    <location>
        <begin position="195"/>
        <end position="223"/>
    </location>
</feature>
<feature type="compositionally biased region" description="Basic and acidic residues" evidence="1">
    <location>
        <begin position="134"/>
        <end position="144"/>
    </location>
</feature>
<dbReference type="Proteomes" id="UP001516023">
    <property type="component" value="Unassembled WGS sequence"/>
</dbReference>
<feature type="compositionally biased region" description="Polar residues" evidence="1">
    <location>
        <begin position="53"/>
        <end position="63"/>
    </location>
</feature>
<feature type="compositionally biased region" description="Basic and acidic residues" evidence="1">
    <location>
        <begin position="482"/>
        <end position="549"/>
    </location>
</feature>
<dbReference type="EMBL" id="JABMIG020000411">
    <property type="protein sequence ID" value="KAL3778943.1"/>
    <property type="molecule type" value="Genomic_DNA"/>
</dbReference>
<feature type="compositionally biased region" description="Polar residues" evidence="1">
    <location>
        <begin position="433"/>
        <end position="442"/>
    </location>
</feature>
<evidence type="ECO:0000256" key="1">
    <source>
        <dbReference type="SAM" id="MobiDB-lite"/>
    </source>
</evidence>
<name>A0ABD3NU44_9STRA</name>
<feature type="compositionally biased region" description="Polar residues" evidence="1">
    <location>
        <begin position="450"/>
        <end position="461"/>
    </location>
</feature>
<feature type="compositionally biased region" description="Basic and acidic residues" evidence="1">
    <location>
        <begin position="685"/>
        <end position="695"/>
    </location>
</feature>
<feature type="compositionally biased region" description="Polar residues" evidence="1">
    <location>
        <begin position="651"/>
        <end position="684"/>
    </location>
</feature>
<feature type="compositionally biased region" description="Low complexity" evidence="1">
    <location>
        <begin position="116"/>
        <end position="133"/>
    </location>
</feature>
<comment type="caution">
    <text evidence="2">The sequence shown here is derived from an EMBL/GenBank/DDBJ whole genome shotgun (WGS) entry which is preliminary data.</text>
</comment>
<feature type="region of interest" description="Disordered" evidence="1">
    <location>
        <begin position="333"/>
        <end position="614"/>
    </location>
</feature>
<feature type="compositionally biased region" description="Polar residues" evidence="1">
    <location>
        <begin position="357"/>
        <end position="366"/>
    </location>
</feature>
<accession>A0ABD3NU44</accession>
<feature type="region of interest" description="Disordered" evidence="1">
    <location>
        <begin position="263"/>
        <end position="305"/>
    </location>
</feature>
<feature type="region of interest" description="Disordered" evidence="1">
    <location>
        <begin position="173"/>
        <end position="235"/>
    </location>
</feature>
<feature type="compositionally biased region" description="Basic and acidic residues" evidence="1">
    <location>
        <begin position="462"/>
        <end position="474"/>
    </location>
</feature>
<feature type="compositionally biased region" description="Basic and acidic residues" evidence="1">
    <location>
        <begin position="369"/>
        <end position="393"/>
    </location>
</feature>
<keyword evidence="3" id="KW-1185">Reference proteome</keyword>
<protein>
    <submittedName>
        <fullName evidence="2">Uncharacterized protein</fullName>
    </submittedName>
</protein>
<reference evidence="2 3" key="1">
    <citation type="journal article" date="2020" name="G3 (Bethesda)">
        <title>Improved Reference Genome for Cyclotella cryptica CCMP332, a Model for Cell Wall Morphogenesis, Salinity Adaptation, and Lipid Production in Diatoms (Bacillariophyta).</title>
        <authorList>
            <person name="Roberts W.R."/>
            <person name="Downey K.M."/>
            <person name="Ruck E.C."/>
            <person name="Traller J.C."/>
            <person name="Alverson A.J."/>
        </authorList>
    </citation>
    <scope>NUCLEOTIDE SEQUENCE [LARGE SCALE GENOMIC DNA]</scope>
    <source>
        <strain evidence="2 3">CCMP332</strain>
    </source>
</reference>
<organism evidence="2 3">
    <name type="scientific">Cyclotella cryptica</name>
    <dbReference type="NCBI Taxonomy" id="29204"/>
    <lineage>
        <taxon>Eukaryota</taxon>
        <taxon>Sar</taxon>
        <taxon>Stramenopiles</taxon>
        <taxon>Ochrophyta</taxon>
        <taxon>Bacillariophyta</taxon>
        <taxon>Coscinodiscophyceae</taxon>
        <taxon>Thalassiosirophycidae</taxon>
        <taxon>Stephanodiscales</taxon>
        <taxon>Stephanodiscaceae</taxon>
        <taxon>Cyclotella</taxon>
    </lineage>
</organism>
<evidence type="ECO:0000313" key="2">
    <source>
        <dbReference type="EMBL" id="KAL3778943.1"/>
    </source>
</evidence>
<feature type="region of interest" description="Disordered" evidence="1">
    <location>
        <begin position="641"/>
        <end position="695"/>
    </location>
</feature>
<sequence length="750" mass="86975">MNEYHDPLSRGPKGHPHISSQPLPPHPDSSADDTVFRPTFECSQPMFPDASFDLSTNKSSTSNSHRRPLQSPHMTPPPLPPNTPSMYTRNSLPPPLPTTVHRSNARWDDPIPPSPMQIIMSRQSTSTSQQSGREGSHPREAREPQHHDVYYQSPGASPYSNNPYNYVSALDREEREPPPIAQRQFSPGYDGQIDPYDHPGRDSYARNEPQRNNRYDSHPDEFHLQNNSSETHPRCNCENCRRCTQPYNSRCHDDRDRCLHHSSRHQHYHQEPHFAQQRRDDHKQHVNHSPGHGRHPYGHSSEYGNVNYHYDHEAREPAPSHDVQDGRYIQTDRRKHASDLSPGHYGNYSHDNRRRPLSTSNEQQYRNGYENERDRRAGFDGRQSRGRSHERGKNTHHHSNGYHDGDDRRMPPPNTPTSPLSLSTLDERPPSRQAWSPKSDNATLHVETTYVPQYVTSSSDKNAPEVSRRDHDARNSNGYPSERMDYVHHHDRMHFDSRGSHHRGQERGEPVNTRYADERQRRDQKHYDDRGRYQPNDNQRHEHNTHYTNERPNQPAHYNGSNVPTQVSYSSHESQRERRYKNTSPDCRDDYSGSTIPTHSTVNPGPHNRGHYDNQEPRQHLRVDIPVSPIVPANIQQSSYVQGMGNHHNDTYQNSPPNTSRSSGYQPTSSAPSYHNHPPITSRSDPMDHSQRPDTRVAIAERERQKSEARHQIMKEIHQATNMRNSAIDENDRRFWDRQIATLNESFKQL</sequence>